<feature type="compositionally biased region" description="Basic and acidic residues" evidence="5">
    <location>
        <begin position="441"/>
        <end position="452"/>
    </location>
</feature>
<comment type="subcellular location">
    <subcellularLocation>
        <location evidence="1">Membrane</location>
        <topology evidence="1">Multi-pass membrane protein</topology>
    </subcellularLocation>
</comment>
<evidence type="ECO:0000256" key="4">
    <source>
        <dbReference type="ARBA" id="ARBA00023136"/>
    </source>
</evidence>
<feature type="transmembrane region" description="Helical" evidence="6">
    <location>
        <begin position="413"/>
        <end position="431"/>
    </location>
</feature>
<feature type="compositionally biased region" description="Pro residues" evidence="5">
    <location>
        <begin position="453"/>
        <end position="468"/>
    </location>
</feature>
<feature type="region of interest" description="Disordered" evidence="5">
    <location>
        <begin position="441"/>
        <end position="494"/>
    </location>
</feature>
<dbReference type="PROSITE" id="PS00216">
    <property type="entry name" value="SUGAR_TRANSPORT_1"/>
    <property type="match status" value="1"/>
</dbReference>
<dbReference type="HOGENOM" id="CLU_046685_5_0_11"/>
<keyword evidence="3 6" id="KW-1133">Transmembrane helix</keyword>
<feature type="transmembrane region" description="Helical" evidence="6">
    <location>
        <begin position="157"/>
        <end position="177"/>
    </location>
</feature>
<sequence length="494" mass="49056">MTGAPDTAVPAPRGGPDEATARRRFATVSFLFWLPIGMSIATGVLLFTERGMGLAAVAGFYAVHSLTAAAMELPTGGLSDVIGRRPVLAIAGLLNLTAFTLIGLGAAGWAIALGMGLMGLARALSSGPAEAWYVDTVHAHAGPGADLRTGLARGSSATSAALALGTLLGGGLPWLLGRVPGLAPWLADATGGLVILLSVPALLGALVEVVFVLYVLSALTEPTRPRTGVRGVVGGVPAAIAAGLRLGARDALIRRILLTASAAGAALAAMELLTPGRAAALMGTAESGALVFAGLACAGFLCHALGSQLAPFAARLGGGSERAVLVSLGVVTLGLTLLGLTAHAMSALATTVAVTGYGLVHLGLGAAGPNENDLLHRRVDASGRATALSVQSLSLQLVAAGAGLAAGTLPPGPLPWLLAAAVVLAGALLWLRRAAPAKPLLRPDRCGPDELPRTPPTLAPPAAAPPAAAPADGSTAGRLPAPSTQETRPHARPM</sequence>
<evidence type="ECO:0000256" key="3">
    <source>
        <dbReference type="ARBA" id="ARBA00022989"/>
    </source>
</evidence>
<feature type="transmembrane region" description="Helical" evidence="6">
    <location>
        <begin position="348"/>
        <end position="367"/>
    </location>
</feature>
<evidence type="ECO:0000313" key="7">
    <source>
        <dbReference type="EMBL" id="BAG23462.1"/>
    </source>
</evidence>
<reference evidence="8" key="1">
    <citation type="journal article" date="2008" name="J. Bacteriol.">
        <title>Genome sequence of the streptomycin-producing microorganism Streptomyces griseus IFO 13350.</title>
        <authorList>
            <person name="Ohnishi Y."/>
            <person name="Ishikawa J."/>
            <person name="Hara H."/>
            <person name="Suzuki H."/>
            <person name="Ikenoya M."/>
            <person name="Ikeda H."/>
            <person name="Yamashita A."/>
            <person name="Hattori M."/>
            <person name="Horinouchi S."/>
        </authorList>
    </citation>
    <scope>NUCLEOTIDE SEQUENCE [LARGE SCALE GENOMIC DNA]</scope>
    <source>
        <strain evidence="8">JCM 4626 / NBRC 13350</strain>
    </source>
</reference>
<dbReference type="PANTHER" id="PTHR23530">
    <property type="entry name" value="TRANSPORT PROTEIN-RELATED"/>
    <property type="match status" value="1"/>
</dbReference>
<protein>
    <submittedName>
        <fullName evidence="7">Permease of the major facilitator superfamily</fullName>
    </submittedName>
</protein>
<dbReference type="GO" id="GO:0016020">
    <property type="term" value="C:membrane"/>
    <property type="evidence" value="ECO:0007669"/>
    <property type="project" value="UniProtKB-SubCell"/>
</dbReference>
<keyword evidence="2 6" id="KW-0812">Transmembrane</keyword>
<evidence type="ECO:0000256" key="2">
    <source>
        <dbReference type="ARBA" id="ARBA00022692"/>
    </source>
</evidence>
<feature type="transmembrane region" description="Helical" evidence="6">
    <location>
        <begin position="189"/>
        <end position="216"/>
    </location>
</feature>
<feature type="transmembrane region" description="Helical" evidence="6">
    <location>
        <begin position="255"/>
        <end position="273"/>
    </location>
</feature>
<dbReference type="GO" id="GO:0022857">
    <property type="term" value="F:transmembrane transporter activity"/>
    <property type="evidence" value="ECO:0007669"/>
    <property type="project" value="InterPro"/>
</dbReference>
<dbReference type="RefSeq" id="WP_012382086.1">
    <property type="nucleotide sequence ID" value="NC_010572.1"/>
</dbReference>
<dbReference type="KEGG" id="sgr:SGR_6633"/>
<feature type="transmembrane region" description="Helical" evidence="6">
    <location>
        <begin position="30"/>
        <end position="48"/>
    </location>
</feature>
<evidence type="ECO:0000256" key="6">
    <source>
        <dbReference type="SAM" id="Phobius"/>
    </source>
</evidence>
<dbReference type="InterPro" id="IPR036259">
    <property type="entry name" value="MFS_trans_sf"/>
</dbReference>
<keyword evidence="4 6" id="KW-0472">Membrane</keyword>
<evidence type="ECO:0000256" key="5">
    <source>
        <dbReference type="SAM" id="MobiDB-lite"/>
    </source>
</evidence>
<proteinExistence type="predicted"/>
<feature type="transmembrane region" description="Helical" evidence="6">
    <location>
        <begin position="388"/>
        <end position="407"/>
    </location>
</feature>
<gene>
    <name evidence="7" type="ordered locus">SGR_6633</name>
</gene>
<dbReference type="Proteomes" id="UP000001685">
    <property type="component" value="Chromosome"/>
</dbReference>
<dbReference type="InterPro" id="IPR053160">
    <property type="entry name" value="MFS_DHA3_Transporter"/>
</dbReference>
<evidence type="ECO:0000256" key="1">
    <source>
        <dbReference type="ARBA" id="ARBA00004141"/>
    </source>
</evidence>
<feature type="transmembrane region" description="Helical" evidence="6">
    <location>
        <begin position="279"/>
        <end position="302"/>
    </location>
</feature>
<dbReference type="PATRIC" id="fig|455632.4.peg.6808"/>
<dbReference type="eggNOG" id="COG0477">
    <property type="taxonomic scope" value="Bacteria"/>
</dbReference>
<feature type="transmembrane region" description="Helical" evidence="6">
    <location>
        <begin position="323"/>
        <end position="342"/>
    </location>
</feature>
<name>B1VLS1_STRGG</name>
<dbReference type="AlphaFoldDB" id="B1VLS1"/>
<feature type="transmembrane region" description="Helical" evidence="6">
    <location>
        <begin position="54"/>
        <end position="75"/>
    </location>
</feature>
<dbReference type="EMBL" id="AP009493">
    <property type="protein sequence ID" value="BAG23462.1"/>
    <property type="molecule type" value="Genomic_DNA"/>
</dbReference>
<evidence type="ECO:0000313" key="8">
    <source>
        <dbReference type="Proteomes" id="UP000001685"/>
    </source>
</evidence>
<dbReference type="PANTHER" id="PTHR23530:SF1">
    <property type="entry name" value="PERMEASE, MAJOR FACILITATOR SUPERFAMILY-RELATED"/>
    <property type="match status" value="1"/>
</dbReference>
<dbReference type="SUPFAM" id="SSF103473">
    <property type="entry name" value="MFS general substrate transporter"/>
    <property type="match status" value="1"/>
</dbReference>
<dbReference type="InterPro" id="IPR005829">
    <property type="entry name" value="Sugar_transporter_CS"/>
</dbReference>
<dbReference type="Gene3D" id="1.20.1250.20">
    <property type="entry name" value="MFS general substrate transporter like domains"/>
    <property type="match status" value="1"/>
</dbReference>
<feature type="transmembrane region" description="Helical" evidence="6">
    <location>
        <begin position="87"/>
        <end position="112"/>
    </location>
</feature>
<accession>B1VLS1</accession>
<organism evidence="7 8">
    <name type="scientific">Streptomyces griseus subsp. griseus (strain JCM 4626 / CBS 651.72 / NBRC 13350 / KCC S-0626 / ISP 5235)</name>
    <dbReference type="NCBI Taxonomy" id="455632"/>
    <lineage>
        <taxon>Bacteria</taxon>
        <taxon>Bacillati</taxon>
        <taxon>Actinomycetota</taxon>
        <taxon>Actinomycetes</taxon>
        <taxon>Kitasatosporales</taxon>
        <taxon>Streptomycetaceae</taxon>
        <taxon>Streptomyces</taxon>
    </lineage>
</organism>